<organism evidence="1 2">
    <name type="scientific">Myroides profundi</name>
    <dbReference type="NCBI Taxonomy" id="480520"/>
    <lineage>
        <taxon>Bacteria</taxon>
        <taxon>Pseudomonadati</taxon>
        <taxon>Bacteroidota</taxon>
        <taxon>Flavobacteriia</taxon>
        <taxon>Flavobacteriales</taxon>
        <taxon>Flavobacteriaceae</taxon>
        <taxon>Myroides</taxon>
    </lineage>
</organism>
<proteinExistence type="predicted"/>
<keyword evidence="2" id="KW-1185">Reference proteome</keyword>
<dbReference type="RefSeq" id="WP_041890976.1">
    <property type="nucleotide sequence ID" value="NZ_CP010817.1"/>
</dbReference>
<evidence type="ECO:0000313" key="1">
    <source>
        <dbReference type="EMBL" id="SEQ18762.1"/>
    </source>
</evidence>
<name>A0AAJ4W1A6_MYRPR</name>
<gene>
    <name evidence="1" type="ORF">SAMN04488089_10210</name>
</gene>
<accession>A0AAJ4W1A6</accession>
<sequence>MGLQIGGLVIDKNYESDLEGLEVILNKKLVFEDEVVFKKASANDKESDVLDIYFLDDATLIMSSIAIASLAYKATQQKVMSFVIDEETMLFSLYYTENGFLTRKVIEVEGDVVESRGEQFEYEDVEESKVELIYHLIEDILGEYLWDIEPQERCMRFGVNEITVQEKQEVVTSIPSFEFEDLGGEEYSCDESKVINMNEEITKVKKQKKSSIIKQVIKGLGLKN</sequence>
<protein>
    <submittedName>
        <fullName evidence="1">Uncharacterized protein</fullName>
    </submittedName>
</protein>
<comment type="caution">
    <text evidence="1">The sequence shown here is derived from an EMBL/GenBank/DDBJ whole genome shotgun (WGS) entry which is preliminary data.</text>
</comment>
<dbReference type="Proteomes" id="UP000183496">
    <property type="component" value="Unassembled WGS sequence"/>
</dbReference>
<dbReference type="KEGG" id="mpw:MPR_1515"/>
<evidence type="ECO:0000313" key="2">
    <source>
        <dbReference type="Proteomes" id="UP000183496"/>
    </source>
</evidence>
<reference evidence="1 2" key="1">
    <citation type="submission" date="2016-10" db="EMBL/GenBank/DDBJ databases">
        <authorList>
            <person name="Varghese N."/>
            <person name="Submissions S."/>
        </authorList>
    </citation>
    <scope>NUCLEOTIDE SEQUENCE [LARGE SCALE GENOMIC DNA]</scope>
    <source>
        <strain evidence="2">DSM 19823 / KCTC 23066 / CCTCC M 208030 / D25</strain>
    </source>
</reference>
<dbReference type="EMBL" id="FOFY01000002">
    <property type="protein sequence ID" value="SEQ18762.1"/>
    <property type="molecule type" value="Genomic_DNA"/>
</dbReference>
<dbReference type="AlphaFoldDB" id="A0AAJ4W1A6"/>